<gene>
    <name evidence="1" type="ORF">S03H2_62540</name>
</gene>
<protein>
    <submittedName>
        <fullName evidence="1">Uncharacterized protein</fullName>
    </submittedName>
</protein>
<comment type="caution">
    <text evidence="1">The sequence shown here is derived from an EMBL/GenBank/DDBJ whole genome shotgun (WGS) entry which is preliminary data.</text>
</comment>
<name>X1JI63_9ZZZZ</name>
<evidence type="ECO:0000313" key="1">
    <source>
        <dbReference type="EMBL" id="GAH77969.1"/>
    </source>
</evidence>
<accession>X1JI63</accession>
<organism evidence="1">
    <name type="scientific">marine sediment metagenome</name>
    <dbReference type="NCBI Taxonomy" id="412755"/>
    <lineage>
        <taxon>unclassified sequences</taxon>
        <taxon>metagenomes</taxon>
        <taxon>ecological metagenomes</taxon>
    </lineage>
</organism>
<dbReference type="AlphaFoldDB" id="X1JI63"/>
<reference evidence="1" key="1">
    <citation type="journal article" date="2014" name="Front. Microbiol.">
        <title>High frequency of phylogenetically diverse reductive dehalogenase-homologous genes in deep subseafloor sedimentary metagenomes.</title>
        <authorList>
            <person name="Kawai M."/>
            <person name="Futagami T."/>
            <person name="Toyoda A."/>
            <person name="Takaki Y."/>
            <person name="Nishi S."/>
            <person name="Hori S."/>
            <person name="Arai W."/>
            <person name="Tsubouchi T."/>
            <person name="Morono Y."/>
            <person name="Uchiyama I."/>
            <person name="Ito T."/>
            <person name="Fujiyama A."/>
            <person name="Inagaki F."/>
            <person name="Takami H."/>
        </authorList>
    </citation>
    <scope>NUCLEOTIDE SEQUENCE</scope>
    <source>
        <strain evidence="1">Expedition CK06-06</strain>
    </source>
</reference>
<sequence>MSRRPRRQPPVREVVVPERRIAPEVIPEEKLSLAELVEQVRVSGGWTPKKPDRTVFNFGHDITAKTLPAGQWTKIFTLPEEYSPFIVYWKILIADTPYIRVMPYIEGRPASPRGIDLENFYNYGIWQPQQSGVWCNIYDT</sequence>
<proteinExistence type="predicted"/>
<feature type="non-terminal residue" evidence="1">
    <location>
        <position position="140"/>
    </location>
</feature>
<dbReference type="EMBL" id="BARU01040455">
    <property type="protein sequence ID" value="GAH77969.1"/>
    <property type="molecule type" value="Genomic_DNA"/>
</dbReference>